<evidence type="ECO:0000259" key="5">
    <source>
        <dbReference type="SMART" id="SM00534"/>
    </source>
</evidence>
<name>A0ABP8JLV4_9ACTN</name>
<feature type="region of interest" description="Disordered" evidence="4">
    <location>
        <begin position="466"/>
        <end position="492"/>
    </location>
</feature>
<feature type="domain" description="DNA mismatch repair proteins mutS family" evidence="5">
    <location>
        <begin position="312"/>
        <end position="483"/>
    </location>
</feature>
<dbReference type="InterPro" id="IPR045076">
    <property type="entry name" value="MutS"/>
</dbReference>
<keyword evidence="2" id="KW-0067">ATP-binding</keyword>
<accession>A0ABP8JLV4</accession>
<evidence type="ECO:0000256" key="4">
    <source>
        <dbReference type="SAM" id="MobiDB-lite"/>
    </source>
</evidence>
<organism evidence="6 7">
    <name type="scientific">Tsukamurella soli</name>
    <dbReference type="NCBI Taxonomy" id="644556"/>
    <lineage>
        <taxon>Bacteria</taxon>
        <taxon>Bacillati</taxon>
        <taxon>Actinomycetota</taxon>
        <taxon>Actinomycetes</taxon>
        <taxon>Mycobacteriales</taxon>
        <taxon>Tsukamurellaceae</taxon>
        <taxon>Tsukamurella</taxon>
    </lineage>
</organism>
<protein>
    <submittedName>
        <fullName evidence="6">DNA mismatch repair protein MutS</fullName>
    </submittedName>
</protein>
<dbReference type="InterPro" id="IPR000432">
    <property type="entry name" value="DNA_mismatch_repair_MutS_C"/>
</dbReference>
<dbReference type="EMBL" id="BAABFR010000030">
    <property type="protein sequence ID" value="GAA4392816.1"/>
    <property type="molecule type" value="Genomic_DNA"/>
</dbReference>
<gene>
    <name evidence="6" type="ORF">GCM10023147_22950</name>
</gene>
<evidence type="ECO:0000313" key="7">
    <source>
        <dbReference type="Proteomes" id="UP001500635"/>
    </source>
</evidence>
<dbReference type="PANTHER" id="PTHR11361">
    <property type="entry name" value="DNA MISMATCH REPAIR PROTEIN MUTS FAMILY MEMBER"/>
    <property type="match status" value="1"/>
</dbReference>
<dbReference type="SUPFAM" id="SSF52540">
    <property type="entry name" value="P-loop containing nucleoside triphosphate hydrolases"/>
    <property type="match status" value="1"/>
</dbReference>
<dbReference type="InterPro" id="IPR027417">
    <property type="entry name" value="P-loop_NTPase"/>
</dbReference>
<keyword evidence="7" id="KW-1185">Reference proteome</keyword>
<evidence type="ECO:0000256" key="2">
    <source>
        <dbReference type="ARBA" id="ARBA00022840"/>
    </source>
</evidence>
<comment type="caution">
    <text evidence="6">The sequence shown here is derived from an EMBL/GenBank/DDBJ whole genome shotgun (WGS) entry which is preliminary data.</text>
</comment>
<evidence type="ECO:0000256" key="3">
    <source>
        <dbReference type="ARBA" id="ARBA00023125"/>
    </source>
</evidence>
<dbReference type="Proteomes" id="UP001500635">
    <property type="component" value="Unassembled WGS sequence"/>
</dbReference>
<reference evidence="7" key="1">
    <citation type="journal article" date="2019" name="Int. J. Syst. Evol. Microbiol.">
        <title>The Global Catalogue of Microorganisms (GCM) 10K type strain sequencing project: providing services to taxonomists for standard genome sequencing and annotation.</title>
        <authorList>
            <consortium name="The Broad Institute Genomics Platform"/>
            <consortium name="The Broad Institute Genome Sequencing Center for Infectious Disease"/>
            <person name="Wu L."/>
            <person name="Ma J."/>
        </authorList>
    </citation>
    <scope>NUCLEOTIDE SEQUENCE [LARGE SCALE GENOMIC DNA]</scope>
    <source>
        <strain evidence="7">JCM 17688</strain>
    </source>
</reference>
<dbReference type="PANTHER" id="PTHR11361:SF34">
    <property type="entry name" value="DNA MISMATCH REPAIR PROTEIN MSH1, MITOCHONDRIAL"/>
    <property type="match status" value="1"/>
</dbReference>
<evidence type="ECO:0000313" key="6">
    <source>
        <dbReference type="EMBL" id="GAA4392816.1"/>
    </source>
</evidence>
<dbReference type="Gene3D" id="3.40.50.300">
    <property type="entry name" value="P-loop containing nucleotide triphosphate hydrolases"/>
    <property type="match status" value="1"/>
</dbReference>
<evidence type="ECO:0000256" key="1">
    <source>
        <dbReference type="ARBA" id="ARBA00022741"/>
    </source>
</evidence>
<dbReference type="Pfam" id="PF00488">
    <property type="entry name" value="MutS_V"/>
    <property type="match status" value="1"/>
</dbReference>
<keyword evidence="3" id="KW-0238">DNA-binding</keyword>
<keyword evidence="1" id="KW-0547">Nucleotide-binding</keyword>
<dbReference type="SMART" id="SM00534">
    <property type="entry name" value="MUTSac"/>
    <property type="match status" value="1"/>
</dbReference>
<proteinExistence type="predicted"/>
<sequence>MFLDRAVPVDLRPPAGSRAVVEDLGLAAIISAMAGDDVFLSDVAVAGLLSSVTDPQVLRHRQDALADTVADVRTVERLYALATEALDALHRHMFVGWGQQLPENSLYHSSTTLRELLPILRELRTIAADRGGVFSSPAFTDLFADIVRDLAEPALVGVARCLDGLEQARDTRFAGRLGDGGAGVDYHRVELRRRSLRHRLRGASAVRFRVDPDDVEAAQELAAVEDRALRTIASTLLRSTTDLGEYFRALRWETGFYLAAARLVAALRATGSPVCRPTVRAAPGFAARDLYDPGVALCAGRRPVGNDVEVERSLIVVTGPNQGGKSTFLRSVGAAQLLMQAGLCVPAASFESAVHGGVATHFRRREDAGLTMGALDEELARMDRIVDTLAPRSLLLCNESFQTTNERAGAWIARNVLWALIEADHTVVCVTHLYELAARLHQERAAQFLRAERTPDGARTLRVVPGAPHASSNGGELFQQIFGESPDPDAAP</sequence>